<dbReference type="AlphaFoldDB" id="A0A9N8WJY0"/>
<dbReference type="EMBL" id="CAJVPJ010000169">
    <property type="protein sequence ID" value="CAG8489755.1"/>
    <property type="molecule type" value="Genomic_DNA"/>
</dbReference>
<reference evidence="1" key="1">
    <citation type="submission" date="2021-06" db="EMBL/GenBank/DDBJ databases">
        <authorList>
            <person name="Kallberg Y."/>
            <person name="Tangrot J."/>
            <person name="Rosling A."/>
        </authorList>
    </citation>
    <scope>NUCLEOTIDE SEQUENCE</scope>
    <source>
        <strain evidence="1">IA702</strain>
    </source>
</reference>
<accession>A0A9N8WJY0</accession>
<dbReference type="Proteomes" id="UP000789572">
    <property type="component" value="Unassembled WGS sequence"/>
</dbReference>
<name>A0A9N8WJY0_9GLOM</name>
<gene>
    <name evidence="1" type="ORF">POCULU_LOCUS2003</name>
</gene>
<sequence>MDDQPTQQERNVYDHRDLVNARARNENIVVKNLKKKKEFADCMASLDKQLDDSLTQVMDDEDSAVTNNKSHKPQELMVNYADFTHDLINNPSGDLISHSNADLSLVQ</sequence>
<dbReference type="OrthoDB" id="2418712at2759"/>
<keyword evidence="2" id="KW-1185">Reference proteome</keyword>
<proteinExistence type="predicted"/>
<evidence type="ECO:0000313" key="2">
    <source>
        <dbReference type="Proteomes" id="UP000789572"/>
    </source>
</evidence>
<comment type="caution">
    <text evidence="1">The sequence shown here is derived from an EMBL/GenBank/DDBJ whole genome shotgun (WGS) entry which is preliminary data.</text>
</comment>
<organism evidence="1 2">
    <name type="scientific">Paraglomus occultum</name>
    <dbReference type="NCBI Taxonomy" id="144539"/>
    <lineage>
        <taxon>Eukaryota</taxon>
        <taxon>Fungi</taxon>
        <taxon>Fungi incertae sedis</taxon>
        <taxon>Mucoromycota</taxon>
        <taxon>Glomeromycotina</taxon>
        <taxon>Glomeromycetes</taxon>
        <taxon>Paraglomerales</taxon>
        <taxon>Paraglomeraceae</taxon>
        <taxon>Paraglomus</taxon>
    </lineage>
</organism>
<evidence type="ECO:0000313" key="1">
    <source>
        <dbReference type="EMBL" id="CAG8489755.1"/>
    </source>
</evidence>
<protein>
    <submittedName>
        <fullName evidence="1">3661_t:CDS:1</fullName>
    </submittedName>
</protein>